<evidence type="ECO:0000256" key="6">
    <source>
        <dbReference type="ARBA" id="ARBA00025175"/>
    </source>
</evidence>
<feature type="domain" description="Flagellar hook-associated protein 2 N-terminal" evidence="9">
    <location>
        <begin position="11"/>
        <end position="104"/>
    </location>
</feature>
<protein>
    <recommendedName>
        <fullName evidence="3 7">Flagellar hook-associated protein 2</fullName>
        <shortName evidence="7">HAP2</shortName>
    </recommendedName>
    <alternativeName>
        <fullName evidence="7">Flagellar cap protein</fullName>
    </alternativeName>
</protein>
<evidence type="ECO:0000313" key="11">
    <source>
        <dbReference type="EMBL" id="MBO1107438.1"/>
    </source>
</evidence>
<evidence type="ECO:0000259" key="10">
    <source>
        <dbReference type="Pfam" id="PF07195"/>
    </source>
</evidence>
<keyword evidence="11" id="KW-0966">Cell projection</keyword>
<dbReference type="GO" id="GO:0009421">
    <property type="term" value="C:bacterial-type flagellum filament cap"/>
    <property type="evidence" value="ECO:0007669"/>
    <property type="project" value="InterPro"/>
</dbReference>
<dbReference type="GO" id="GO:0007155">
    <property type="term" value="P:cell adhesion"/>
    <property type="evidence" value="ECO:0007669"/>
    <property type="project" value="InterPro"/>
</dbReference>
<sequence>MGITIGGIGTLPIEDLIYAQLYSERLPKETQWKRQEDQNSALITAYRETQSAVNKLRTAAEKLDSARELNKTTVVAGDDKILSASVNGTTASGNYEFDVTQMAQIGREKVVFDGTDKVPQDQTLSLTYGGKKFSVDVKAGSSLEDIAAQINGDKNNPGVKAAVVREEGDKYSLVISGKDTGKDNAVTVKSSNAATNIDSLQTAQDAVLKMGSLTFSSKNNKFENIIDGISIEAKQVGKTTVSVKPDNDGTKEAVKSFVTAYNELVDTIDKHSKATEVTDADGKKRKKPGALGGDSMTRGMMSQLRNSLGQVYDGKTLSMLGIKTDRQGKLEIDDEKLTKAINENPESISTVFLGADGKSGLMKSITANLQDFKTSGGNFSTRIDRLEQEQKKIGQDREDLDARLKIREQSLRDYYAKMDKMISSMSQTQNMLYGMLMG</sequence>
<comment type="subunit">
    <text evidence="2 7">Homopentamer.</text>
</comment>
<proteinExistence type="inferred from homology"/>
<dbReference type="RefSeq" id="WP_207541688.1">
    <property type="nucleotide sequence ID" value="NZ_JAFNAA010000003.1"/>
</dbReference>
<comment type="function">
    <text evidence="6">Required for the morphogenesis and for the elongation of the flagellar filament by facilitating polymerization of the flagellin monomers at the tip of growing filament. Forms a capping structure, which prevents flagellin subunits (transported through the central channel of the flagellum) from leaking out without polymerization at the distal end.</text>
</comment>
<keyword evidence="4" id="KW-0175">Coiled coil</keyword>
<evidence type="ECO:0000313" key="12">
    <source>
        <dbReference type="Proteomes" id="UP000664658"/>
    </source>
</evidence>
<keyword evidence="11" id="KW-0969">Cilium</keyword>
<dbReference type="GO" id="GO:0071973">
    <property type="term" value="P:bacterial-type flagellum-dependent cell motility"/>
    <property type="evidence" value="ECO:0007669"/>
    <property type="project" value="TreeGrafter"/>
</dbReference>
<dbReference type="InterPro" id="IPR003481">
    <property type="entry name" value="FliD_N"/>
</dbReference>
<dbReference type="GO" id="GO:0005576">
    <property type="term" value="C:extracellular region"/>
    <property type="evidence" value="ECO:0007669"/>
    <property type="project" value="UniProtKB-SubCell"/>
</dbReference>
<dbReference type="Proteomes" id="UP000664658">
    <property type="component" value="Unassembled WGS sequence"/>
</dbReference>
<evidence type="ECO:0000256" key="4">
    <source>
        <dbReference type="ARBA" id="ARBA00023054"/>
    </source>
</evidence>
<evidence type="ECO:0000256" key="5">
    <source>
        <dbReference type="ARBA" id="ARBA00023143"/>
    </source>
</evidence>
<keyword evidence="11" id="KW-0282">Flagellum</keyword>
<organism evidence="11 12">
    <name type="scientific">Plesiomonas shigelloides</name>
    <name type="common">Aeromonas shigelloides</name>
    <dbReference type="NCBI Taxonomy" id="703"/>
    <lineage>
        <taxon>Bacteria</taxon>
        <taxon>Pseudomonadati</taxon>
        <taxon>Pseudomonadota</taxon>
        <taxon>Gammaproteobacteria</taxon>
        <taxon>Enterobacterales</taxon>
        <taxon>Enterobacteriaceae</taxon>
        <taxon>Plesiomonas</taxon>
    </lineage>
</organism>
<keyword evidence="5 7" id="KW-0975">Bacterial flagellum</keyword>
<dbReference type="Pfam" id="PF02465">
    <property type="entry name" value="FliD_N"/>
    <property type="match status" value="1"/>
</dbReference>
<reference evidence="11" key="1">
    <citation type="submission" date="2021-03" db="EMBL/GenBank/DDBJ databases">
        <title>Plesiomonas shigelloides zfcc0051, isolated from zebrafish feces.</title>
        <authorList>
            <person name="Vanderhoek Z."/>
            <person name="Gaulke C."/>
        </authorList>
    </citation>
    <scope>NUCLEOTIDE SEQUENCE</scope>
    <source>
        <strain evidence="11">Zfcc0051</strain>
    </source>
</reference>
<dbReference type="InterPro" id="IPR010809">
    <property type="entry name" value="FliD_C"/>
</dbReference>
<evidence type="ECO:0000256" key="2">
    <source>
        <dbReference type="ARBA" id="ARBA00011255"/>
    </source>
</evidence>
<dbReference type="Pfam" id="PF07196">
    <property type="entry name" value="Flagellin_IN"/>
    <property type="match status" value="1"/>
</dbReference>
<dbReference type="InterPro" id="IPR040026">
    <property type="entry name" value="FliD"/>
</dbReference>
<evidence type="ECO:0000256" key="1">
    <source>
        <dbReference type="ARBA" id="ARBA00009764"/>
    </source>
</evidence>
<keyword evidence="7" id="KW-0964">Secreted</keyword>
<gene>
    <name evidence="11" type="primary">fliD</name>
    <name evidence="11" type="ORF">J2R62_04230</name>
</gene>
<comment type="subcellular location">
    <subcellularLocation>
        <location evidence="7">Secreted</location>
    </subcellularLocation>
    <subcellularLocation>
        <location evidence="7">Bacterial flagellum</location>
    </subcellularLocation>
</comment>
<dbReference type="InterPro" id="IPR010810">
    <property type="entry name" value="Flagellin_hook_IN_motif"/>
</dbReference>
<dbReference type="PANTHER" id="PTHR30288:SF0">
    <property type="entry name" value="FLAGELLAR HOOK-ASSOCIATED PROTEIN 2"/>
    <property type="match status" value="1"/>
</dbReference>
<evidence type="ECO:0000256" key="7">
    <source>
        <dbReference type="RuleBase" id="RU362066"/>
    </source>
</evidence>
<comment type="caution">
    <text evidence="11">The sequence shown here is derived from an EMBL/GenBank/DDBJ whole genome shotgun (WGS) entry which is preliminary data.</text>
</comment>
<comment type="similarity">
    <text evidence="1 7">Belongs to the FliD family.</text>
</comment>
<evidence type="ECO:0000256" key="8">
    <source>
        <dbReference type="SAM" id="MobiDB-lite"/>
    </source>
</evidence>
<evidence type="ECO:0000256" key="3">
    <source>
        <dbReference type="ARBA" id="ARBA00016246"/>
    </source>
</evidence>
<dbReference type="GO" id="GO:0009424">
    <property type="term" value="C:bacterial-type flagellum hook"/>
    <property type="evidence" value="ECO:0007669"/>
    <property type="project" value="UniProtKB-UniRule"/>
</dbReference>
<comment type="function">
    <text evidence="7">Required for morphogenesis and for the elongation of the flagellar filament by facilitating polymerization of the flagellin monomers at the tip of growing filament. Forms a capping structure, which prevents flagellin subunits (transported through the central channel of the flagellum) from leaking out without polymerization at the distal end.</text>
</comment>
<dbReference type="AlphaFoldDB" id="A0A8I1W4V1"/>
<feature type="domain" description="Flagellar hook-associated protein 2 C-terminal" evidence="10">
    <location>
        <begin position="203"/>
        <end position="426"/>
    </location>
</feature>
<feature type="region of interest" description="Disordered" evidence="8">
    <location>
        <begin position="274"/>
        <end position="298"/>
    </location>
</feature>
<name>A0A8I1W4V1_PLESH</name>
<accession>A0A8I1W4V1</accession>
<dbReference type="PANTHER" id="PTHR30288">
    <property type="entry name" value="FLAGELLAR CAP/ASSEMBLY PROTEIN FLID"/>
    <property type="match status" value="1"/>
</dbReference>
<dbReference type="EMBL" id="JAFNAA010000003">
    <property type="protein sequence ID" value="MBO1107438.1"/>
    <property type="molecule type" value="Genomic_DNA"/>
</dbReference>
<evidence type="ECO:0000259" key="9">
    <source>
        <dbReference type="Pfam" id="PF02465"/>
    </source>
</evidence>
<dbReference type="Pfam" id="PF07195">
    <property type="entry name" value="FliD_C"/>
    <property type="match status" value="1"/>
</dbReference>